<sequence length="536" mass="58641">MSIKDNVKAKVESNKTLNRFFGGKKLVLAVGIAAAVLVALGAAIFLNVKNTGKYEVLFPGISVDENTEVYTVLRSRGVDAKRNESGEVTVPEAELGDIMLDMSLLGYPKTALPFNIFSDNTGFTTTEFEKKQYLLLNLQDRLERTLKDMSGISNAIVTLNVSDDSIYVWDEQSSDSTGSVSLTLVPSYELSPEKVAAIKKLVANSVPRLLPENVAVINAVTMEELQGQSLDSGSYYGLDRLDFESKVEKRLEDKIMNVLTLAYKPSQIRVSATVVIDYDKMITENMQYVPQENGSGVVGKSEESKSQGSTQGAGGVAGEENNTDIPSYGTADSGQGGTQSEEYYNNVDYLVGYIKQQIEKDNVKLQKATVSVTVNDNNLTENRKQQLIDTVSKAANIAPEDIVITSFRQTEVQPETVQPEKKETEPQGIVWDRNTLFLAGAGLLILLLLIFLLAHRSRRHNREDEEMFARAENQGDGAAVLERAGEGAVVNTIGNGTQDPVGAAEENPMDQVRSFAKTNPEIIAAMIKSWLKEGNE</sequence>
<evidence type="ECO:0000313" key="13">
    <source>
        <dbReference type="EMBL" id="ODM04621.1"/>
    </source>
</evidence>
<evidence type="ECO:0000259" key="12">
    <source>
        <dbReference type="Pfam" id="PF08345"/>
    </source>
</evidence>
<evidence type="ECO:0000256" key="5">
    <source>
        <dbReference type="ARBA" id="ARBA00022692"/>
    </source>
</evidence>
<dbReference type="InterPro" id="IPR043427">
    <property type="entry name" value="YscJ/FliF"/>
</dbReference>
<evidence type="ECO:0000256" key="6">
    <source>
        <dbReference type="ARBA" id="ARBA00022989"/>
    </source>
</evidence>
<comment type="caution">
    <text evidence="13">The sequence shown here is derived from an EMBL/GenBank/DDBJ whole genome shotgun (WGS) entry which is preliminary data.</text>
</comment>
<feature type="compositionally biased region" description="Polar residues" evidence="9">
    <location>
        <begin position="330"/>
        <end position="339"/>
    </location>
</feature>
<evidence type="ECO:0000256" key="7">
    <source>
        <dbReference type="ARBA" id="ARBA00023136"/>
    </source>
</evidence>
<dbReference type="GO" id="GO:0071973">
    <property type="term" value="P:bacterial-type flagellum-dependent cell motility"/>
    <property type="evidence" value="ECO:0007669"/>
    <property type="project" value="InterPro"/>
</dbReference>
<accession>A0A1E3A895</accession>
<dbReference type="NCBIfam" id="TIGR00206">
    <property type="entry name" value="fliF"/>
    <property type="match status" value="1"/>
</dbReference>
<evidence type="ECO:0000256" key="2">
    <source>
        <dbReference type="ARBA" id="ARBA00004651"/>
    </source>
</evidence>
<dbReference type="Gene3D" id="3.30.300.30">
    <property type="match status" value="1"/>
</dbReference>
<name>A0A1E3A895_9FIRM</name>
<keyword evidence="13" id="KW-0966">Cell projection</keyword>
<dbReference type="GO" id="GO:0005886">
    <property type="term" value="C:plasma membrane"/>
    <property type="evidence" value="ECO:0007669"/>
    <property type="project" value="UniProtKB-SubCell"/>
</dbReference>
<protein>
    <submittedName>
        <fullName evidence="13">Flagellar M-ring protein</fullName>
    </submittedName>
</protein>
<evidence type="ECO:0000256" key="4">
    <source>
        <dbReference type="ARBA" id="ARBA00022475"/>
    </source>
</evidence>
<dbReference type="Pfam" id="PF08345">
    <property type="entry name" value="YscJ_FliF_C"/>
    <property type="match status" value="1"/>
</dbReference>
<feature type="region of interest" description="Disordered" evidence="9">
    <location>
        <begin position="291"/>
        <end position="339"/>
    </location>
</feature>
<dbReference type="InterPro" id="IPR045851">
    <property type="entry name" value="AMP-bd_C_sf"/>
</dbReference>
<comment type="similarity">
    <text evidence="3">Belongs to the FliF family.</text>
</comment>
<feature type="transmembrane region" description="Helical" evidence="10">
    <location>
        <begin position="26"/>
        <end position="46"/>
    </location>
</feature>
<evidence type="ECO:0000256" key="3">
    <source>
        <dbReference type="ARBA" id="ARBA00007971"/>
    </source>
</evidence>
<feature type="transmembrane region" description="Helical" evidence="10">
    <location>
        <begin position="436"/>
        <end position="454"/>
    </location>
</feature>
<dbReference type="PANTHER" id="PTHR30046:SF0">
    <property type="entry name" value="FLAGELLAR M-RING PROTEIN"/>
    <property type="match status" value="1"/>
</dbReference>
<evidence type="ECO:0000259" key="11">
    <source>
        <dbReference type="Pfam" id="PF01514"/>
    </source>
</evidence>
<feature type="domain" description="Flagellar M-ring N-terminal" evidence="11">
    <location>
        <begin position="51"/>
        <end position="218"/>
    </location>
</feature>
<keyword evidence="8" id="KW-0975">Bacterial flagellum</keyword>
<dbReference type="InterPro" id="IPR013556">
    <property type="entry name" value="Flag_M-ring_C"/>
</dbReference>
<keyword evidence="13" id="KW-0282">Flagellum</keyword>
<dbReference type="PANTHER" id="PTHR30046">
    <property type="entry name" value="FLAGELLAR M-RING PROTEIN"/>
    <property type="match status" value="1"/>
</dbReference>
<evidence type="ECO:0000256" key="9">
    <source>
        <dbReference type="SAM" id="MobiDB-lite"/>
    </source>
</evidence>
<organism evidence="13 14">
    <name type="scientific">Eisenbergiella tayi</name>
    <dbReference type="NCBI Taxonomy" id="1432052"/>
    <lineage>
        <taxon>Bacteria</taxon>
        <taxon>Bacillati</taxon>
        <taxon>Bacillota</taxon>
        <taxon>Clostridia</taxon>
        <taxon>Lachnospirales</taxon>
        <taxon>Lachnospiraceae</taxon>
        <taxon>Eisenbergiella</taxon>
    </lineage>
</organism>
<keyword evidence="5 10" id="KW-0812">Transmembrane</keyword>
<evidence type="ECO:0000256" key="1">
    <source>
        <dbReference type="ARBA" id="ARBA00004117"/>
    </source>
</evidence>
<evidence type="ECO:0000313" key="14">
    <source>
        <dbReference type="Proteomes" id="UP000094067"/>
    </source>
</evidence>
<dbReference type="Proteomes" id="UP000094067">
    <property type="component" value="Unassembled WGS sequence"/>
</dbReference>
<dbReference type="AlphaFoldDB" id="A0A1E3A895"/>
<dbReference type="PRINTS" id="PR01009">
    <property type="entry name" value="FLGMRINGFLIF"/>
</dbReference>
<dbReference type="GO" id="GO:0009431">
    <property type="term" value="C:bacterial-type flagellum basal body, MS ring"/>
    <property type="evidence" value="ECO:0007669"/>
    <property type="project" value="InterPro"/>
</dbReference>
<dbReference type="InterPro" id="IPR000067">
    <property type="entry name" value="FlgMring_FliF"/>
</dbReference>
<comment type="subcellular location">
    <subcellularLocation>
        <location evidence="1">Bacterial flagellum basal body</location>
    </subcellularLocation>
    <subcellularLocation>
        <location evidence="2">Cell membrane</location>
        <topology evidence="2">Multi-pass membrane protein</topology>
    </subcellularLocation>
</comment>
<proteinExistence type="inferred from homology"/>
<gene>
    <name evidence="13" type="primary">fliF</name>
    <name evidence="13" type="ORF">BEI61_05430</name>
</gene>
<keyword evidence="13" id="KW-0969">Cilium</keyword>
<feature type="domain" description="Flagellar M-ring C-terminal" evidence="12">
    <location>
        <begin position="262"/>
        <end position="399"/>
    </location>
</feature>
<dbReference type="RefSeq" id="WP_069154715.1">
    <property type="nucleotide sequence ID" value="NZ_MCGH01000003.1"/>
</dbReference>
<dbReference type="InterPro" id="IPR006182">
    <property type="entry name" value="FliF_N_dom"/>
</dbReference>
<dbReference type="PATRIC" id="fig|1432052.4.peg.6040"/>
<dbReference type="Pfam" id="PF01514">
    <property type="entry name" value="YscJ_FliF"/>
    <property type="match status" value="1"/>
</dbReference>
<dbReference type="EMBL" id="MCGH01000003">
    <property type="protein sequence ID" value="ODM04621.1"/>
    <property type="molecule type" value="Genomic_DNA"/>
</dbReference>
<keyword evidence="6 10" id="KW-1133">Transmembrane helix</keyword>
<keyword evidence="7 10" id="KW-0472">Membrane</keyword>
<dbReference type="GO" id="GO:0003774">
    <property type="term" value="F:cytoskeletal motor activity"/>
    <property type="evidence" value="ECO:0007669"/>
    <property type="project" value="InterPro"/>
</dbReference>
<keyword evidence="4" id="KW-1003">Cell membrane</keyword>
<evidence type="ECO:0000256" key="10">
    <source>
        <dbReference type="SAM" id="Phobius"/>
    </source>
</evidence>
<reference evidence="13 14" key="1">
    <citation type="submission" date="2016-07" db="EMBL/GenBank/DDBJ databases">
        <title>Characterization of isolates of Eisenbergiella tayi derived from blood cultures, using whole genome sequencing.</title>
        <authorList>
            <person name="Burdz T."/>
            <person name="Wiebe D."/>
            <person name="Huynh C."/>
            <person name="Bernard K."/>
        </authorList>
    </citation>
    <scope>NUCLEOTIDE SEQUENCE [LARGE SCALE GENOMIC DNA]</scope>
    <source>
        <strain evidence="13 14">NML 110608</strain>
    </source>
</reference>
<evidence type="ECO:0000256" key="8">
    <source>
        <dbReference type="ARBA" id="ARBA00023143"/>
    </source>
</evidence>